<dbReference type="Proteomes" id="UP000250369">
    <property type="component" value="Unassembled WGS sequence"/>
</dbReference>
<accession>A0A329M163</accession>
<proteinExistence type="predicted"/>
<evidence type="ECO:0000313" key="3">
    <source>
        <dbReference type="Proteomes" id="UP000250369"/>
    </source>
</evidence>
<dbReference type="InterPro" id="IPR000182">
    <property type="entry name" value="GNAT_dom"/>
</dbReference>
<dbReference type="GO" id="GO:0016747">
    <property type="term" value="F:acyltransferase activity, transferring groups other than amino-acyl groups"/>
    <property type="evidence" value="ECO:0007669"/>
    <property type="project" value="InterPro"/>
</dbReference>
<keyword evidence="3" id="KW-1185">Reference proteome</keyword>
<sequence length="155" mass="17840">MEFREITWDNFIECIELQVTEEQKRFISSNQHALAEAYIASKEGQVIITHAIYKDEKMVGFIMMYYDDGNGNFDYSSYGVFKIMIDGRYQGKGYGKEAMIKAIEFSRAYPYGKARVVELTYKPENLVAKNLYTSLGFVETGNTHPSGEVYVEFVL</sequence>
<protein>
    <submittedName>
        <fullName evidence="2">GNAT family N-acetyltransferase</fullName>
    </submittedName>
</protein>
<dbReference type="RefSeq" id="WP_113035320.1">
    <property type="nucleotide sequence ID" value="NZ_QMFB01000029.1"/>
</dbReference>
<dbReference type="InterPro" id="IPR050276">
    <property type="entry name" value="MshD_Acetyltransferase"/>
</dbReference>
<comment type="caution">
    <text evidence="2">The sequence shown here is derived from an EMBL/GenBank/DDBJ whole genome shotgun (WGS) entry which is preliminary data.</text>
</comment>
<dbReference type="Gene3D" id="3.40.630.30">
    <property type="match status" value="1"/>
</dbReference>
<dbReference type="SUPFAM" id="SSF55729">
    <property type="entry name" value="Acyl-CoA N-acyltransferases (Nat)"/>
    <property type="match status" value="1"/>
</dbReference>
<dbReference type="Pfam" id="PF00583">
    <property type="entry name" value="Acetyltransf_1"/>
    <property type="match status" value="1"/>
</dbReference>
<evidence type="ECO:0000259" key="1">
    <source>
        <dbReference type="PROSITE" id="PS51186"/>
    </source>
</evidence>
<dbReference type="InterPro" id="IPR016181">
    <property type="entry name" value="Acyl_CoA_acyltransferase"/>
</dbReference>
<gene>
    <name evidence="2" type="ORF">DQG23_33165</name>
</gene>
<keyword evidence="2" id="KW-0808">Transferase</keyword>
<reference evidence="2 3" key="1">
    <citation type="journal article" date="2009" name="Int. J. Syst. Evol. Microbiol.">
        <title>Paenibacillus contaminans sp. nov., isolated from a contaminated laboratory plate.</title>
        <authorList>
            <person name="Chou J.H."/>
            <person name="Lee J.H."/>
            <person name="Lin M.C."/>
            <person name="Chang P.S."/>
            <person name="Arun A.B."/>
            <person name="Young C.C."/>
            <person name="Chen W.M."/>
        </authorList>
    </citation>
    <scope>NUCLEOTIDE SEQUENCE [LARGE SCALE GENOMIC DNA]</scope>
    <source>
        <strain evidence="2 3">CKOBP-6</strain>
    </source>
</reference>
<dbReference type="PROSITE" id="PS51186">
    <property type="entry name" value="GNAT"/>
    <property type="match status" value="1"/>
</dbReference>
<dbReference type="OrthoDB" id="9127144at2"/>
<name>A0A329M163_9BACL</name>
<dbReference type="PANTHER" id="PTHR43617">
    <property type="entry name" value="L-AMINO ACID N-ACETYLTRANSFERASE"/>
    <property type="match status" value="1"/>
</dbReference>
<feature type="domain" description="N-acetyltransferase" evidence="1">
    <location>
        <begin position="1"/>
        <end position="155"/>
    </location>
</feature>
<dbReference type="EMBL" id="QMFB01000029">
    <property type="protein sequence ID" value="RAV13644.1"/>
    <property type="molecule type" value="Genomic_DNA"/>
</dbReference>
<dbReference type="AlphaFoldDB" id="A0A329M163"/>
<evidence type="ECO:0000313" key="2">
    <source>
        <dbReference type="EMBL" id="RAV13644.1"/>
    </source>
</evidence>
<dbReference type="CDD" id="cd04301">
    <property type="entry name" value="NAT_SF"/>
    <property type="match status" value="1"/>
</dbReference>
<organism evidence="2 3">
    <name type="scientific">Paenibacillus contaminans</name>
    <dbReference type="NCBI Taxonomy" id="450362"/>
    <lineage>
        <taxon>Bacteria</taxon>
        <taxon>Bacillati</taxon>
        <taxon>Bacillota</taxon>
        <taxon>Bacilli</taxon>
        <taxon>Bacillales</taxon>
        <taxon>Paenibacillaceae</taxon>
        <taxon>Paenibacillus</taxon>
    </lineage>
</organism>
<dbReference type="PANTHER" id="PTHR43617:SF34">
    <property type="entry name" value="PUTATIVE-RELATED"/>
    <property type="match status" value="1"/>
</dbReference>